<name>A1D8N0_NEOFI</name>
<dbReference type="GO" id="GO:0006351">
    <property type="term" value="P:DNA-templated transcription"/>
    <property type="evidence" value="ECO:0007669"/>
    <property type="project" value="InterPro"/>
</dbReference>
<dbReference type="InterPro" id="IPR007219">
    <property type="entry name" value="XnlR_reg_dom"/>
</dbReference>
<dbReference type="GeneID" id="4589315"/>
<dbReference type="SUPFAM" id="SSF57701">
    <property type="entry name" value="Zn2/Cys6 DNA-binding domain"/>
    <property type="match status" value="1"/>
</dbReference>
<sequence>MGSHESSSPASANLASSVACLNCRDRHLKCDGNLSGCARCASLSLPCHFVPSRRGRKCRPGPYRTTTPPFFLQEDSVSLAAEQAAIGMAPFSPLNSMTQQRQQQEAYLAYPPSSARRDRRIHLISLYYLHFHQAHSFLPPMEVFLQSGPPAYLLDVIEFISLHYISPFVPDCCGSLQTSVQEAESSVEKVQAFLLLTIVLHGRQQPDEAKSCLALAIQLSLELGLHRREISDDMSLQNPVQGECLRRTWWEIVVVDVLLAAVQLDGVLQFQMTETPDVPLPCEQEEYQQGCIGVQLYTMADLERQSLLCNSHFSSFAYRVEAALLLRKCLLAGETHISQEALDSLSATITGWFHRLPKSKRTILQPMGELDEMMLQAAALVHCASIYLHFPRSSLLAFLPISGRVFCSQPPAFSFTSLDPQMHTAKVAAGAVNISKLASLSTAVANHTPFFTCLLNLSSILQVALLAEECLPLSEVNQPYLSLNIGVLLSMGGTWPIAGSSMQRIREIVMEIQAAAPCSSRQLLDTFPLTS</sequence>
<dbReference type="eggNOG" id="ENOG502RF8N">
    <property type="taxonomic scope" value="Eukaryota"/>
</dbReference>
<dbReference type="GO" id="GO:0008270">
    <property type="term" value="F:zinc ion binding"/>
    <property type="evidence" value="ECO:0007669"/>
    <property type="project" value="InterPro"/>
</dbReference>
<proteinExistence type="predicted"/>
<dbReference type="EMBL" id="DS027692">
    <property type="protein sequence ID" value="EAW20741.1"/>
    <property type="molecule type" value="Genomic_DNA"/>
</dbReference>
<keyword evidence="4" id="KW-0804">Transcription</keyword>
<reference evidence="8" key="1">
    <citation type="journal article" date="2008" name="PLoS Genet.">
        <title>Genomic islands in the pathogenic filamentous fungus Aspergillus fumigatus.</title>
        <authorList>
            <person name="Fedorova N.D."/>
            <person name="Khaldi N."/>
            <person name="Joardar V.S."/>
            <person name="Maiti R."/>
            <person name="Amedeo P."/>
            <person name="Anderson M.J."/>
            <person name="Crabtree J."/>
            <person name="Silva J.C."/>
            <person name="Badger J.H."/>
            <person name="Albarraq A."/>
            <person name="Angiuoli S."/>
            <person name="Bussey H."/>
            <person name="Bowyer P."/>
            <person name="Cotty P.J."/>
            <person name="Dyer P.S."/>
            <person name="Egan A."/>
            <person name="Galens K."/>
            <person name="Fraser-Liggett C.M."/>
            <person name="Haas B.J."/>
            <person name="Inman J.M."/>
            <person name="Kent R."/>
            <person name="Lemieux S."/>
            <person name="Malavazi I."/>
            <person name="Orvis J."/>
            <person name="Roemer T."/>
            <person name="Ronning C.M."/>
            <person name="Sundaram J.P."/>
            <person name="Sutton G."/>
            <person name="Turner G."/>
            <person name="Venter J.C."/>
            <person name="White O.R."/>
            <person name="Whitty B.R."/>
            <person name="Youngman P."/>
            <person name="Wolfe K.H."/>
            <person name="Goldman G.H."/>
            <person name="Wortman J.R."/>
            <person name="Jiang B."/>
            <person name="Denning D.W."/>
            <person name="Nierman W.C."/>
        </authorList>
    </citation>
    <scope>NUCLEOTIDE SEQUENCE [LARGE SCALE GENOMIC DNA]</scope>
    <source>
        <strain evidence="8">ATCC 1020 / DSM 3700 / CBS 544.65 / FGSC A1164 / JCM 1740 / NRRL 181 / WB 181</strain>
    </source>
</reference>
<evidence type="ECO:0000256" key="1">
    <source>
        <dbReference type="ARBA" id="ARBA00022723"/>
    </source>
</evidence>
<evidence type="ECO:0000256" key="2">
    <source>
        <dbReference type="ARBA" id="ARBA00023015"/>
    </source>
</evidence>
<dbReference type="InterPro" id="IPR036864">
    <property type="entry name" value="Zn2-C6_fun-type_DNA-bd_sf"/>
</dbReference>
<dbReference type="Proteomes" id="UP000006702">
    <property type="component" value="Unassembled WGS sequence"/>
</dbReference>
<accession>A1D8N0</accession>
<keyword evidence="3" id="KW-0238">DNA-binding</keyword>
<evidence type="ECO:0000313" key="7">
    <source>
        <dbReference type="EMBL" id="EAW20741.1"/>
    </source>
</evidence>
<keyword evidence="5" id="KW-0539">Nucleus</keyword>
<evidence type="ECO:0000259" key="6">
    <source>
        <dbReference type="PROSITE" id="PS50048"/>
    </source>
</evidence>
<dbReference type="PROSITE" id="PS00463">
    <property type="entry name" value="ZN2_CY6_FUNGAL_1"/>
    <property type="match status" value="1"/>
</dbReference>
<dbReference type="SMART" id="SM00066">
    <property type="entry name" value="GAL4"/>
    <property type="match status" value="1"/>
</dbReference>
<dbReference type="AlphaFoldDB" id="A1D8N0"/>
<feature type="domain" description="Zn(2)-C6 fungal-type" evidence="6">
    <location>
        <begin position="19"/>
        <end position="49"/>
    </location>
</feature>
<keyword evidence="1" id="KW-0479">Metal-binding</keyword>
<evidence type="ECO:0000256" key="5">
    <source>
        <dbReference type="ARBA" id="ARBA00023242"/>
    </source>
</evidence>
<dbReference type="OrthoDB" id="10067394at2759"/>
<keyword evidence="2" id="KW-0805">Transcription regulation</keyword>
<dbReference type="CDD" id="cd12148">
    <property type="entry name" value="fungal_TF_MHR"/>
    <property type="match status" value="1"/>
</dbReference>
<dbReference type="PROSITE" id="PS50048">
    <property type="entry name" value="ZN2_CY6_FUNGAL_2"/>
    <property type="match status" value="1"/>
</dbReference>
<dbReference type="PANTHER" id="PTHR47431:SF3">
    <property type="entry name" value="ZN(II)2CYS6 TRANSCRIPTION FACTOR (EUROFUNG)"/>
    <property type="match status" value="1"/>
</dbReference>
<dbReference type="GO" id="GO:0003677">
    <property type="term" value="F:DNA binding"/>
    <property type="evidence" value="ECO:0007669"/>
    <property type="project" value="UniProtKB-KW"/>
</dbReference>
<dbReference type="RefSeq" id="XP_001262638.1">
    <property type="nucleotide sequence ID" value="XM_001262637.1"/>
</dbReference>
<evidence type="ECO:0000313" key="8">
    <source>
        <dbReference type="Proteomes" id="UP000006702"/>
    </source>
</evidence>
<dbReference type="GO" id="GO:0000981">
    <property type="term" value="F:DNA-binding transcription factor activity, RNA polymerase II-specific"/>
    <property type="evidence" value="ECO:0007669"/>
    <property type="project" value="InterPro"/>
</dbReference>
<dbReference type="PANTHER" id="PTHR47431">
    <property type="entry name" value="ZN(II)2CYS6 TRANSCRIPTION FACTOR (EUROFUNG)-RELATED"/>
    <property type="match status" value="1"/>
</dbReference>
<dbReference type="OMA" id="RTWWEIV"/>
<evidence type="ECO:0000256" key="3">
    <source>
        <dbReference type="ARBA" id="ARBA00023125"/>
    </source>
</evidence>
<dbReference type="InterPro" id="IPR001138">
    <property type="entry name" value="Zn2Cys6_DnaBD"/>
</dbReference>
<protein>
    <submittedName>
        <fullName evidence="7">Fungal specific transcription factor, putative</fullName>
    </submittedName>
</protein>
<evidence type="ECO:0000256" key="4">
    <source>
        <dbReference type="ARBA" id="ARBA00023163"/>
    </source>
</evidence>
<organism evidence="7 8">
    <name type="scientific">Neosartorya fischeri (strain ATCC 1020 / DSM 3700 / CBS 544.65 / FGSC A1164 / JCM 1740 / NRRL 181 / WB 181)</name>
    <name type="common">Aspergillus fischerianus</name>
    <dbReference type="NCBI Taxonomy" id="331117"/>
    <lineage>
        <taxon>Eukaryota</taxon>
        <taxon>Fungi</taxon>
        <taxon>Dikarya</taxon>
        <taxon>Ascomycota</taxon>
        <taxon>Pezizomycotina</taxon>
        <taxon>Eurotiomycetes</taxon>
        <taxon>Eurotiomycetidae</taxon>
        <taxon>Eurotiales</taxon>
        <taxon>Aspergillaceae</taxon>
        <taxon>Aspergillus</taxon>
        <taxon>Aspergillus subgen. Fumigati</taxon>
    </lineage>
</organism>
<keyword evidence="8" id="KW-1185">Reference proteome</keyword>
<dbReference type="Gene3D" id="4.10.240.10">
    <property type="entry name" value="Zn(2)-C6 fungal-type DNA-binding domain"/>
    <property type="match status" value="1"/>
</dbReference>
<dbReference type="VEuPathDB" id="FungiDB:NFIA_112650"/>
<dbReference type="Pfam" id="PF04082">
    <property type="entry name" value="Fungal_trans"/>
    <property type="match status" value="1"/>
</dbReference>
<dbReference type="HOGENOM" id="CLU_015502_1_1_1"/>
<dbReference type="KEGG" id="nfi:NFIA_112650"/>
<gene>
    <name evidence="7" type="ORF">NFIA_112650</name>
</gene>
<dbReference type="Pfam" id="PF00172">
    <property type="entry name" value="Zn_clus"/>
    <property type="match status" value="1"/>
</dbReference>
<dbReference type="CDD" id="cd00067">
    <property type="entry name" value="GAL4"/>
    <property type="match status" value="1"/>
</dbReference>